<dbReference type="Gene3D" id="3.10.105.10">
    <property type="entry name" value="Dipeptide-binding Protein, Domain 3"/>
    <property type="match status" value="1"/>
</dbReference>
<feature type="domain" description="Solute-binding protein family 5" evidence="5">
    <location>
        <begin position="92"/>
        <end position="451"/>
    </location>
</feature>
<dbReference type="InterPro" id="IPR000914">
    <property type="entry name" value="SBP_5_dom"/>
</dbReference>
<dbReference type="PANTHER" id="PTHR30290:SF38">
    <property type="entry name" value="D,D-DIPEPTIDE-BINDING PERIPLASMIC PROTEIN DDPA-RELATED"/>
    <property type="match status" value="1"/>
</dbReference>
<gene>
    <name evidence="6" type="ORF">NOF55_13860</name>
</gene>
<dbReference type="EMBL" id="JANFPI010000004">
    <property type="protein sequence ID" value="MCX8998193.1"/>
    <property type="molecule type" value="Genomic_DNA"/>
</dbReference>
<dbReference type="InterPro" id="IPR030678">
    <property type="entry name" value="Peptide/Ni-bd"/>
</dbReference>
<comment type="caution">
    <text evidence="6">The sequence shown here is derived from an EMBL/GenBank/DDBJ whole genome shotgun (WGS) entry which is preliminary data.</text>
</comment>
<dbReference type="GO" id="GO:0015833">
    <property type="term" value="P:peptide transport"/>
    <property type="evidence" value="ECO:0007669"/>
    <property type="project" value="TreeGrafter"/>
</dbReference>
<dbReference type="GO" id="GO:1904680">
    <property type="term" value="F:peptide transmembrane transporter activity"/>
    <property type="evidence" value="ECO:0007669"/>
    <property type="project" value="TreeGrafter"/>
</dbReference>
<dbReference type="SUPFAM" id="SSF53850">
    <property type="entry name" value="Periplasmic binding protein-like II"/>
    <property type="match status" value="1"/>
</dbReference>
<dbReference type="AlphaFoldDB" id="A0AAE3MZI6"/>
<name>A0AAE3MZI6_9HYPH</name>
<evidence type="ECO:0000313" key="7">
    <source>
        <dbReference type="Proteomes" id="UP001208771"/>
    </source>
</evidence>
<organism evidence="6 7">
    <name type="scientific">Ectorhizobium quercum</name>
    <dbReference type="NCBI Taxonomy" id="2965071"/>
    <lineage>
        <taxon>Bacteria</taxon>
        <taxon>Pseudomonadati</taxon>
        <taxon>Pseudomonadota</taxon>
        <taxon>Alphaproteobacteria</taxon>
        <taxon>Hyphomicrobiales</taxon>
        <taxon>Rhizobiaceae</taxon>
        <taxon>Ectorhizobium</taxon>
    </lineage>
</organism>
<dbReference type="CDD" id="cd08492">
    <property type="entry name" value="PBP2_NikA_DppA_OppA_like_15"/>
    <property type="match status" value="1"/>
</dbReference>
<evidence type="ECO:0000256" key="2">
    <source>
        <dbReference type="ARBA" id="ARBA00005695"/>
    </source>
</evidence>
<protein>
    <submittedName>
        <fullName evidence="6">ABC transporter substrate-binding protein</fullName>
    </submittedName>
</protein>
<evidence type="ECO:0000256" key="4">
    <source>
        <dbReference type="SAM" id="SignalP"/>
    </source>
</evidence>
<evidence type="ECO:0000256" key="1">
    <source>
        <dbReference type="ARBA" id="ARBA00004418"/>
    </source>
</evidence>
<dbReference type="PROSITE" id="PS51318">
    <property type="entry name" value="TAT"/>
    <property type="match status" value="1"/>
</dbReference>
<dbReference type="RefSeq" id="WP_306411977.1">
    <property type="nucleotide sequence ID" value="NZ_JANFPI010000004.1"/>
</dbReference>
<comment type="subcellular location">
    <subcellularLocation>
        <location evidence="1">Periplasm</location>
    </subcellularLocation>
</comment>
<keyword evidence="3 4" id="KW-0732">Signal</keyword>
<reference evidence="6" key="1">
    <citation type="submission" date="2022-07" db="EMBL/GenBank/DDBJ databases">
        <title>Ectorhizobium quercum gen.nov., sp. nov.</title>
        <authorList>
            <person name="Ma T."/>
            <person name="Li Y."/>
        </authorList>
    </citation>
    <scope>NUCLEOTIDE SEQUENCE</scope>
    <source>
        <strain evidence="6">BDR2-2</strain>
    </source>
</reference>
<dbReference type="GO" id="GO:0043190">
    <property type="term" value="C:ATP-binding cassette (ABC) transporter complex"/>
    <property type="evidence" value="ECO:0007669"/>
    <property type="project" value="InterPro"/>
</dbReference>
<dbReference type="Pfam" id="PF00496">
    <property type="entry name" value="SBP_bac_5"/>
    <property type="match status" value="1"/>
</dbReference>
<dbReference type="Proteomes" id="UP001208771">
    <property type="component" value="Unassembled WGS sequence"/>
</dbReference>
<evidence type="ECO:0000313" key="6">
    <source>
        <dbReference type="EMBL" id="MCX8998193.1"/>
    </source>
</evidence>
<feature type="signal peptide" evidence="4">
    <location>
        <begin position="1"/>
        <end position="37"/>
    </location>
</feature>
<sequence>MTSFSSPFLTRRRLLLSASALAAAGAAGLPLSSPARAADDTPKTGGTLRIAFLRDNTTLVSLDPFQVYWLEHRVVLRNVVESLTDQDPETGEIIPWLATGWQISDDGLAYTFTLRDDVTFSNGEPFDAEAVRIALDSNKEFAQAVPATFGRTYLAGYDRSEVVDPHTIRIHLAQPNAGFLQATSTTNLSILAPESYKRTPQERSLGALVGTGPFTLESYTPEVGIRLKRREDYAWPSAAVKNRGKAWLEAVDVRYITEESVRNGQFIQGQIDLLWPRDPFAEVDLDLFKANGAQILERSLPGPALNLYPNTAEGRILSDPKVRAAFQKSIDRESYAKGIFSADFPTVQGPYDVTTPFFKSQADKLGYDPEGAAKLLDEAGWTPGDGGWRYKDGKRLTLVRPLQGAETAGDVLIQDQLRQVGIELKLEVLVAGEYQAFVSAARYDLHSSYMTRADPVVLQTILDPRYTANSALSVNAYPPETLAKAQALFDEGLRNTSREGRAEAYGALQDLLIDDNVAFPIYERLWQAAAQPGVRGFQWTSEGFALLSDIWLAADA</sequence>
<evidence type="ECO:0000259" key="5">
    <source>
        <dbReference type="Pfam" id="PF00496"/>
    </source>
</evidence>
<comment type="similarity">
    <text evidence="2">Belongs to the bacterial solute-binding protein 5 family.</text>
</comment>
<dbReference type="Gene3D" id="3.40.190.10">
    <property type="entry name" value="Periplasmic binding protein-like II"/>
    <property type="match status" value="1"/>
</dbReference>
<keyword evidence="7" id="KW-1185">Reference proteome</keyword>
<proteinExistence type="inferred from homology"/>
<feature type="chain" id="PRO_5042281400" evidence="4">
    <location>
        <begin position="38"/>
        <end position="556"/>
    </location>
</feature>
<dbReference type="InterPro" id="IPR006311">
    <property type="entry name" value="TAT_signal"/>
</dbReference>
<dbReference type="PANTHER" id="PTHR30290">
    <property type="entry name" value="PERIPLASMIC BINDING COMPONENT OF ABC TRANSPORTER"/>
    <property type="match status" value="1"/>
</dbReference>
<dbReference type="GO" id="GO:0030288">
    <property type="term" value="C:outer membrane-bounded periplasmic space"/>
    <property type="evidence" value="ECO:0007669"/>
    <property type="project" value="UniProtKB-ARBA"/>
</dbReference>
<dbReference type="PIRSF" id="PIRSF002741">
    <property type="entry name" value="MppA"/>
    <property type="match status" value="1"/>
</dbReference>
<dbReference type="InterPro" id="IPR039424">
    <property type="entry name" value="SBP_5"/>
</dbReference>
<evidence type="ECO:0000256" key="3">
    <source>
        <dbReference type="ARBA" id="ARBA00022729"/>
    </source>
</evidence>
<accession>A0AAE3MZI6</accession>